<accession>A0AAE9DYF3</accession>
<dbReference type="Pfam" id="PF00620">
    <property type="entry name" value="RhoGAP"/>
    <property type="match status" value="1"/>
</dbReference>
<sequence>MHDEPEKKKKGLKLTRKSTRKIIGKWRKLSSEEHGELSTTESIEIDDVPSVKRVLGLPLSESVAADPSFDGIPLPSFFRYALDFVEENGLCTEGIYRLSPPKSRLDELERRANCGEMMVFTDPHEAAGLIKRFLRQIPECVVPPEFDVIAESCSCGLATTTQLTPKLVCNCGAVRNLRESLNRIGIERKTLFIYVFLHAQHVMAQEKENKMGLQALGLLLQTVLEMSRKMVCFSAHAIRPCDGITVPGAYYLVDEDTKIIKYIPPLEGFQTVEKWLEEEKSQQKIHEELQKQQFLLDLLHSKISARHEQGKSTGKLDENAWQVQNSITAIKRKLKQLLDALPQVVPLNPISDTSRCIEMYEEKQLMATQGMLREDIAEERQKIAKLCWKLRNFKDFDEKIEKSEEKSDEWMEKCKLEEAARSTLLEEITRLRSECADLRARLEMESACL</sequence>
<dbReference type="GO" id="GO:0031267">
    <property type="term" value="F:small GTPase binding"/>
    <property type="evidence" value="ECO:0007669"/>
    <property type="project" value="InterPro"/>
</dbReference>
<dbReference type="EMBL" id="CP092620">
    <property type="protein sequence ID" value="UMM10158.1"/>
    <property type="molecule type" value="Genomic_DNA"/>
</dbReference>
<evidence type="ECO:0000313" key="3">
    <source>
        <dbReference type="EMBL" id="UMM10158.1"/>
    </source>
</evidence>
<dbReference type="GO" id="GO:0007264">
    <property type="term" value="P:small GTPase-mediated signal transduction"/>
    <property type="evidence" value="ECO:0007669"/>
    <property type="project" value="InterPro"/>
</dbReference>
<organism evidence="3 4">
    <name type="scientific">Caenorhabditis briggsae</name>
    <dbReference type="NCBI Taxonomy" id="6238"/>
    <lineage>
        <taxon>Eukaryota</taxon>
        <taxon>Metazoa</taxon>
        <taxon>Ecdysozoa</taxon>
        <taxon>Nematoda</taxon>
        <taxon>Chromadorea</taxon>
        <taxon>Rhabditida</taxon>
        <taxon>Rhabditina</taxon>
        <taxon>Rhabditomorpha</taxon>
        <taxon>Rhabditoidea</taxon>
        <taxon>Rhabditidae</taxon>
        <taxon>Peloderinae</taxon>
        <taxon>Caenorhabditis</taxon>
    </lineage>
</organism>
<feature type="domain" description="Rho-GAP" evidence="2">
    <location>
        <begin position="57"/>
        <end position="260"/>
    </location>
</feature>
<name>A0AAE9DYF3_CAEBR</name>
<dbReference type="SUPFAM" id="SSF48350">
    <property type="entry name" value="GTPase activation domain, GAP"/>
    <property type="match status" value="1"/>
</dbReference>
<dbReference type="Proteomes" id="UP000829354">
    <property type="component" value="Chromosome I"/>
</dbReference>
<evidence type="ECO:0000256" key="1">
    <source>
        <dbReference type="SAM" id="Coils"/>
    </source>
</evidence>
<evidence type="ECO:0000259" key="2">
    <source>
        <dbReference type="PROSITE" id="PS50238"/>
    </source>
</evidence>
<protein>
    <recommendedName>
        <fullName evidence="2">Rho-GAP domain-containing protein</fullName>
    </recommendedName>
</protein>
<proteinExistence type="predicted"/>
<gene>
    <name evidence="3" type="ORF">L5515_000063</name>
</gene>
<dbReference type="PROSITE" id="PS50238">
    <property type="entry name" value="RHOGAP"/>
    <property type="match status" value="1"/>
</dbReference>
<dbReference type="AlphaFoldDB" id="A0AAE9DYF3"/>
<keyword evidence="1" id="KW-0175">Coiled coil</keyword>
<reference evidence="3 4" key="1">
    <citation type="submission" date="2022-04" db="EMBL/GenBank/DDBJ databases">
        <title>Chromosome-level reference genomes for two strains of Caenorhabditis briggsae: an improved platform for comparative genomics.</title>
        <authorList>
            <person name="Stevens L."/>
            <person name="Andersen E."/>
        </authorList>
    </citation>
    <scope>NUCLEOTIDE SEQUENCE [LARGE SCALE GENOMIC DNA]</scope>
    <source>
        <strain evidence="3">VX34</strain>
        <tissue evidence="3">Whole-organism</tissue>
    </source>
</reference>
<dbReference type="GO" id="GO:0005096">
    <property type="term" value="F:GTPase activator activity"/>
    <property type="evidence" value="ECO:0007669"/>
    <property type="project" value="InterPro"/>
</dbReference>
<dbReference type="SMART" id="SM00324">
    <property type="entry name" value="RhoGAP"/>
    <property type="match status" value="1"/>
</dbReference>
<feature type="coiled-coil region" evidence="1">
    <location>
        <begin position="393"/>
        <end position="441"/>
    </location>
</feature>
<dbReference type="PANTHER" id="PTHR12783">
    <property type="entry name" value="RALA BINDING PROTEIN 1 RALBP1"/>
    <property type="match status" value="1"/>
</dbReference>
<dbReference type="InterPro" id="IPR039767">
    <property type="entry name" value="RALBP1"/>
</dbReference>
<keyword evidence="4" id="KW-1185">Reference proteome</keyword>
<dbReference type="InterPro" id="IPR000198">
    <property type="entry name" value="RhoGAP_dom"/>
</dbReference>
<dbReference type="Gene3D" id="1.20.58.90">
    <property type="match status" value="1"/>
</dbReference>
<dbReference type="Gene3D" id="1.10.555.10">
    <property type="entry name" value="Rho GTPase activation protein"/>
    <property type="match status" value="1"/>
</dbReference>
<dbReference type="PANTHER" id="PTHR12783:SF5">
    <property type="entry name" value="RALA-BINDING PROTEIN 1"/>
    <property type="match status" value="1"/>
</dbReference>
<dbReference type="InterPro" id="IPR008936">
    <property type="entry name" value="Rho_GTPase_activation_prot"/>
</dbReference>
<evidence type="ECO:0000313" key="4">
    <source>
        <dbReference type="Proteomes" id="UP000829354"/>
    </source>
</evidence>